<dbReference type="EMBL" id="SNZG01000001">
    <property type="protein sequence ID" value="TDR44167.1"/>
    <property type="molecule type" value="Genomic_DNA"/>
</dbReference>
<reference evidence="4 6" key="1">
    <citation type="submission" date="2018-06" db="EMBL/GenBank/DDBJ databases">
        <authorList>
            <consortium name="Pathogen Informatics"/>
            <person name="Doyle S."/>
        </authorList>
    </citation>
    <scope>NUCLEOTIDE SEQUENCE [LARGE SCALE GENOMIC DNA]</scope>
    <source>
        <strain evidence="4 6">NCTC10597</strain>
    </source>
</reference>
<feature type="domain" description="Calcineurin-like phosphoesterase" evidence="3">
    <location>
        <begin position="1"/>
        <end position="143"/>
    </location>
</feature>
<dbReference type="Proteomes" id="UP000294641">
    <property type="component" value="Unassembled WGS sequence"/>
</dbReference>
<dbReference type="Pfam" id="PF12850">
    <property type="entry name" value="Metallophos_2"/>
    <property type="match status" value="1"/>
</dbReference>
<protein>
    <recommendedName>
        <fullName evidence="2">Phosphoesterase</fullName>
        <ecNumber evidence="2">3.1.4.-</ecNumber>
    </recommendedName>
</protein>
<dbReference type="CDD" id="cd00841">
    <property type="entry name" value="MPP_YfcE"/>
    <property type="match status" value="1"/>
</dbReference>
<evidence type="ECO:0000256" key="2">
    <source>
        <dbReference type="RuleBase" id="RU362039"/>
    </source>
</evidence>
<dbReference type="InterPro" id="IPR041802">
    <property type="entry name" value="MPP_YfcE"/>
</dbReference>
<evidence type="ECO:0000256" key="1">
    <source>
        <dbReference type="ARBA" id="ARBA00008950"/>
    </source>
</evidence>
<name>A0A8B4QBZ6_9BACL</name>
<dbReference type="EC" id="3.1.4.-" evidence="2"/>
<dbReference type="Proteomes" id="UP000254330">
    <property type="component" value="Unassembled WGS sequence"/>
</dbReference>
<dbReference type="NCBIfam" id="TIGR00040">
    <property type="entry name" value="yfcE"/>
    <property type="match status" value="1"/>
</dbReference>
<dbReference type="OrthoDB" id="9800565at2"/>
<evidence type="ECO:0000259" key="3">
    <source>
        <dbReference type="Pfam" id="PF12850"/>
    </source>
</evidence>
<comment type="cofactor">
    <cofactor evidence="2">
        <name>a divalent metal cation</name>
        <dbReference type="ChEBI" id="CHEBI:60240"/>
    </cofactor>
</comment>
<organism evidence="4 6">
    <name type="scientific">Kurthia zopfii</name>
    <dbReference type="NCBI Taxonomy" id="1650"/>
    <lineage>
        <taxon>Bacteria</taxon>
        <taxon>Bacillati</taxon>
        <taxon>Bacillota</taxon>
        <taxon>Bacilli</taxon>
        <taxon>Bacillales</taxon>
        <taxon>Caryophanaceae</taxon>
        <taxon>Kurthia</taxon>
    </lineage>
</organism>
<keyword evidence="2" id="KW-0479">Metal-binding</keyword>
<dbReference type="Gene3D" id="3.60.21.10">
    <property type="match status" value="1"/>
</dbReference>
<accession>A0A8B4QBZ6</accession>
<keyword evidence="7" id="KW-1185">Reference proteome</keyword>
<dbReference type="PANTHER" id="PTHR11124">
    <property type="entry name" value="VACUOLAR SORTING PROTEIN VPS29"/>
    <property type="match status" value="1"/>
</dbReference>
<sequence length="171" mass="19366">MKIVVLSDTHGDANLIEQVYEQEQDADAFFHCGDSELAYDDAHFHNMYRVKGNCDFDRNFVDDLLIPIGERSIFMTHGHLYNIKMTLTPLDYKAQETGADIVLFGHSHLLGAEQIGDTLFLNPGSLLLPRGGNPKSYATIEWQANTDEIKVSFLSPTKEKISEHYFSILKK</sequence>
<dbReference type="GO" id="GO:0046872">
    <property type="term" value="F:metal ion binding"/>
    <property type="evidence" value="ECO:0007669"/>
    <property type="project" value="UniProtKB-KW"/>
</dbReference>
<dbReference type="GO" id="GO:0016787">
    <property type="term" value="F:hydrolase activity"/>
    <property type="evidence" value="ECO:0007669"/>
    <property type="project" value="UniProtKB-UniRule"/>
</dbReference>
<keyword evidence="4" id="KW-0378">Hydrolase</keyword>
<dbReference type="SUPFAM" id="SSF56300">
    <property type="entry name" value="Metallo-dependent phosphatases"/>
    <property type="match status" value="1"/>
</dbReference>
<dbReference type="InterPro" id="IPR029052">
    <property type="entry name" value="Metallo-depent_PP-like"/>
</dbReference>
<comment type="caution">
    <text evidence="4">The sequence shown here is derived from an EMBL/GenBank/DDBJ whole genome shotgun (WGS) entry which is preliminary data.</text>
</comment>
<gene>
    <name evidence="4" type="primary">yfcE</name>
    <name evidence="5" type="ORF">DFR61_1012</name>
    <name evidence="4" type="ORF">NCTC10597_01943</name>
</gene>
<dbReference type="RefSeq" id="WP_109348202.1">
    <property type="nucleotide sequence ID" value="NZ_BJUE01000016.1"/>
</dbReference>
<evidence type="ECO:0000313" key="6">
    <source>
        <dbReference type="Proteomes" id="UP000254330"/>
    </source>
</evidence>
<dbReference type="EMBL" id="UGNP01000001">
    <property type="protein sequence ID" value="STX10227.1"/>
    <property type="molecule type" value="Genomic_DNA"/>
</dbReference>
<dbReference type="InterPro" id="IPR000979">
    <property type="entry name" value="Phosphodiesterase_MJ0936/Vps29"/>
</dbReference>
<comment type="similarity">
    <text evidence="1 2">Belongs to the metallophosphoesterase superfamily. YfcE family.</text>
</comment>
<evidence type="ECO:0000313" key="4">
    <source>
        <dbReference type="EMBL" id="STX10227.1"/>
    </source>
</evidence>
<proteinExistence type="inferred from homology"/>
<reference evidence="5 7" key="2">
    <citation type="submission" date="2019-03" db="EMBL/GenBank/DDBJ databases">
        <title>Genomic Encyclopedia of Type Strains, Phase IV (KMG-IV): sequencing the most valuable type-strain genomes for metagenomic binning, comparative biology and taxonomic classification.</title>
        <authorList>
            <person name="Goeker M."/>
        </authorList>
    </citation>
    <scope>NUCLEOTIDE SEQUENCE [LARGE SCALE GENOMIC DNA]</scope>
    <source>
        <strain evidence="5 7">DSM 20580</strain>
    </source>
</reference>
<evidence type="ECO:0000313" key="7">
    <source>
        <dbReference type="Proteomes" id="UP000294641"/>
    </source>
</evidence>
<dbReference type="AlphaFoldDB" id="A0A8B4QBZ6"/>
<dbReference type="InterPro" id="IPR024654">
    <property type="entry name" value="Calcineurin-like_PHP_lpxH"/>
</dbReference>
<evidence type="ECO:0000313" key="5">
    <source>
        <dbReference type="EMBL" id="TDR44167.1"/>
    </source>
</evidence>